<dbReference type="EC" id="2.1.1.72" evidence="2"/>
<gene>
    <name evidence="10" type="primary">hsdM</name>
    <name evidence="10" type="ordered locus">SO_0383</name>
</gene>
<evidence type="ECO:0000259" key="9">
    <source>
        <dbReference type="Pfam" id="PF12161"/>
    </source>
</evidence>
<dbReference type="PhylomeDB" id="Q8EJS9"/>
<keyword evidence="3 10" id="KW-0489">Methyltransferase</keyword>
<dbReference type="Pfam" id="PF12161">
    <property type="entry name" value="HsdM_N"/>
    <property type="match status" value="1"/>
</dbReference>
<evidence type="ECO:0000313" key="10">
    <source>
        <dbReference type="EMBL" id="AAN53466.2"/>
    </source>
</evidence>
<dbReference type="Gene3D" id="1.20.1260.30">
    <property type="match status" value="1"/>
</dbReference>
<name>Q8EJS9_SHEON</name>
<reference evidence="10 11" key="3">
    <citation type="journal article" date="2008" name="Appl. Environ. Microbiol.">
        <title>Identification of mobile elements and pseudogenes in the Shewanella oneidensis MR-1 genome.</title>
        <authorList>
            <person name="Romine M.F."/>
            <person name="Carlson T.S."/>
            <person name="Norbeck A.D."/>
            <person name="McCue L.A."/>
            <person name="Lipton M.S."/>
        </authorList>
    </citation>
    <scope>NUCLEOTIDE SEQUENCE [LARGE SCALE GENOMIC DNA]</scope>
    <source>
        <strain evidence="11">ATCC 700550 / JCM 31522 / CIP 106686 / LMG 19005 / NCIMB 14063 / MR-1</strain>
    </source>
</reference>
<dbReference type="PaxDb" id="211586-SO_0383"/>
<dbReference type="OrthoDB" id="9784823at2"/>
<dbReference type="GO" id="GO:0009007">
    <property type="term" value="F:site-specific DNA-methyltransferase (adenine-specific) activity"/>
    <property type="evidence" value="ECO:0007669"/>
    <property type="project" value="UniProtKB-EC"/>
</dbReference>
<dbReference type="PANTHER" id="PTHR42933">
    <property type="entry name" value="SLR6095 PROTEIN"/>
    <property type="match status" value="1"/>
</dbReference>
<keyword evidence="5" id="KW-0949">S-adenosyl-L-methionine</keyword>
<dbReference type="REBASE" id="6516">
    <property type="entry name" value="M.SonII"/>
</dbReference>
<dbReference type="Proteomes" id="UP000008186">
    <property type="component" value="Chromosome"/>
</dbReference>
<dbReference type="InterPro" id="IPR004546">
    <property type="entry name" value="Restrct_endonuc_T1M"/>
</dbReference>
<evidence type="ECO:0000256" key="1">
    <source>
        <dbReference type="ARBA" id="ARBA00006594"/>
    </source>
</evidence>
<dbReference type="STRING" id="211586.SO_0383"/>
<dbReference type="AlphaFoldDB" id="Q8EJS9"/>
<dbReference type="SUPFAM" id="SSF53335">
    <property type="entry name" value="S-adenosyl-L-methionine-dependent methyltransferases"/>
    <property type="match status" value="1"/>
</dbReference>
<reference evidence="10 11" key="2">
    <citation type="journal article" date="2005" name="Proteomics">
        <title>Global detection and characterization of hypothetical proteins in Shewanella oneidensis MR-1 using LC-MS based proteomics.</title>
        <authorList>
            <person name="Elias D.A."/>
            <person name="Monroe M.E."/>
            <person name="Marshall M.J."/>
            <person name="Romine M.F."/>
            <person name="Belieav A.S."/>
            <person name="Fredrickson J.K."/>
            <person name="Anderson G.A."/>
            <person name="Smith R.D."/>
            <person name="Lipton M.S."/>
        </authorList>
    </citation>
    <scope>NUCLEOTIDE SEQUENCE [LARGE SCALE GENOMIC DNA]</scope>
    <source>
        <strain evidence="11">ATCC 700550 / JCM 31522 / CIP 106686 / LMG 19005 / NCIMB 14063 / MR-1</strain>
    </source>
</reference>
<evidence type="ECO:0000256" key="6">
    <source>
        <dbReference type="ARBA" id="ARBA00022747"/>
    </source>
</evidence>
<dbReference type="InterPro" id="IPR038333">
    <property type="entry name" value="T1MK-like_N_sf"/>
</dbReference>
<keyword evidence="4 10" id="KW-0808">Transferase</keyword>
<evidence type="ECO:0000259" key="8">
    <source>
        <dbReference type="Pfam" id="PF02384"/>
    </source>
</evidence>
<sequence>MPNQITLQQLELFLWETADILRGNMDASEFKDYIFGMMFLKRLSDSFDEAREQVFEYYLAKGKTQVEAEALASDEDEYDSTFYIPEVARWSALKDLKHNIGEALNTAAEAIEEHNPNLEGVLVSIDFNIKNKLSDNKLRDLLSHFNKYRLRNSDFERPDLLGTAYEYLIKMFADSAGKKGGEFYTPSEVVQLLVALLKPHAGMRIYDPTAGSGGMLIQMRNYLATHNENAANLSLYGQEMNLNTWAICKMNMFLHGVQSADIRKGDTLREPKHTIDGSLMTFDRVIANPPFSLSKWGKEDCDKDKYGRFPYGTPPKDSGDLAFVQHMIASTNDDGMVGVVMPHGVLFRGSSEKDIRKGILEDDLLEAVISLPSGLFYGTGIPACLLIINKQKPSERQGKVLFIYAELEYHEGKNQNSLRPQDINKIVTTFDSFSEIKRYSAVVKLKDIRDNDYNLNIRRYADTSPPAEIFDVRAILHGGIPVREVENDYIQEEILKGFDVSCVFEPKLNHASQSTDQQYYQFKAEITTKEQIRPLVENSVEQVKAIEDCATDNSAEQTSTTELASVTLIVGQFERWWDKYQVSLHQLDAEMAEAEQVMQGYLKELGYES</sequence>
<feature type="domain" description="N6 adenine-specific DNA methyltransferase N-terminal" evidence="9">
    <location>
        <begin position="11"/>
        <end position="145"/>
    </location>
</feature>
<evidence type="ECO:0000256" key="2">
    <source>
        <dbReference type="ARBA" id="ARBA00011900"/>
    </source>
</evidence>
<reference evidence="10 11" key="1">
    <citation type="journal article" date="2002" name="Nat. Biotechnol.">
        <title>Genome sequence of the dissimilatory metal ion-reducing bacterium Shewanella oneidensis.</title>
        <authorList>
            <person name="Heidelberg J.F."/>
            <person name="Paulsen I.T."/>
            <person name="Nelson K.E."/>
            <person name="Gaidos E.J."/>
            <person name="Nelson W.C."/>
            <person name="Read T.D."/>
            <person name="Eisen J.A."/>
            <person name="Seshadri R."/>
            <person name="Ward N."/>
            <person name="Methe B."/>
            <person name="Clayton R.A."/>
            <person name="Meyer T."/>
            <person name="Tsapin A."/>
            <person name="Scott J."/>
            <person name="Beanan M."/>
            <person name="Brinkac L."/>
            <person name="Daugherty S."/>
            <person name="DeBoy R.T."/>
            <person name="Dodson R.J."/>
            <person name="Durkin A.S."/>
            <person name="Haft D.H."/>
            <person name="Kolonay J.F."/>
            <person name="Madupu R."/>
            <person name="Peterson J.D."/>
            <person name="Umayam L.A."/>
            <person name="White O."/>
            <person name="Wolf A.M."/>
            <person name="Vamathevan J."/>
            <person name="Weidman J."/>
            <person name="Impraim M."/>
            <person name="Lee K."/>
            <person name="Berry K."/>
            <person name="Lee C."/>
            <person name="Mueller J."/>
            <person name="Khouri H."/>
            <person name="Gill J."/>
            <person name="Utterback T.R."/>
            <person name="McDonald L.A."/>
            <person name="Feldblyum T.V."/>
            <person name="Smith H.O."/>
            <person name="Venter J.C."/>
            <person name="Nealson K.H."/>
            <person name="Fraser C.M."/>
        </authorList>
    </citation>
    <scope>NUCLEOTIDE SEQUENCE [LARGE SCALE GENOMIC DNA]</scope>
    <source>
        <strain evidence="11">ATCC 700550 / JCM 31522 / CIP 106686 / LMG 19005 / NCIMB 14063 / MR-1</strain>
    </source>
</reference>
<evidence type="ECO:0000256" key="5">
    <source>
        <dbReference type="ARBA" id="ARBA00022691"/>
    </source>
</evidence>
<dbReference type="KEGG" id="son:SO_0383"/>
<dbReference type="GO" id="GO:0003677">
    <property type="term" value="F:DNA binding"/>
    <property type="evidence" value="ECO:0007669"/>
    <property type="project" value="InterPro"/>
</dbReference>
<proteinExistence type="inferred from homology"/>
<evidence type="ECO:0000256" key="7">
    <source>
        <dbReference type="ARBA" id="ARBA00047942"/>
    </source>
</evidence>
<dbReference type="InterPro" id="IPR029063">
    <property type="entry name" value="SAM-dependent_MTases_sf"/>
</dbReference>
<dbReference type="InterPro" id="IPR003356">
    <property type="entry name" value="DNA_methylase_A-5"/>
</dbReference>
<evidence type="ECO:0000256" key="3">
    <source>
        <dbReference type="ARBA" id="ARBA00022603"/>
    </source>
</evidence>
<keyword evidence="11" id="KW-1185">Reference proteome</keyword>
<dbReference type="EMBL" id="AE014299">
    <property type="protein sequence ID" value="AAN53466.2"/>
    <property type="molecule type" value="Genomic_DNA"/>
</dbReference>
<protein>
    <recommendedName>
        <fullName evidence="2">site-specific DNA-methyltransferase (adenine-specific)</fullName>
        <ecNumber evidence="2">2.1.1.72</ecNumber>
    </recommendedName>
</protein>
<organism evidence="10 11">
    <name type="scientific">Shewanella oneidensis (strain ATCC 700550 / JCM 31522 / CIP 106686 / LMG 19005 / NCIMB 14063 / MR-1)</name>
    <dbReference type="NCBI Taxonomy" id="211586"/>
    <lineage>
        <taxon>Bacteria</taxon>
        <taxon>Pseudomonadati</taxon>
        <taxon>Pseudomonadota</taxon>
        <taxon>Gammaproteobacteria</taxon>
        <taxon>Alteromonadales</taxon>
        <taxon>Shewanellaceae</taxon>
        <taxon>Shewanella</taxon>
    </lineage>
</organism>
<dbReference type="Pfam" id="PF02384">
    <property type="entry name" value="N6_Mtase"/>
    <property type="match status" value="1"/>
</dbReference>
<dbReference type="InterPro" id="IPR051537">
    <property type="entry name" value="DNA_Adenine_Mtase"/>
</dbReference>
<dbReference type="RefSeq" id="WP_011070743.1">
    <property type="nucleotide sequence ID" value="NC_004347.2"/>
</dbReference>
<dbReference type="InterPro" id="IPR022749">
    <property type="entry name" value="D12N6_MeTrfase_N"/>
</dbReference>
<dbReference type="PRINTS" id="PR00507">
    <property type="entry name" value="N12N6MTFRASE"/>
</dbReference>
<dbReference type="PATRIC" id="fig|211586.12.peg.374"/>
<comment type="catalytic activity">
    <reaction evidence="7">
        <text>a 2'-deoxyadenosine in DNA + S-adenosyl-L-methionine = an N(6)-methyl-2'-deoxyadenosine in DNA + S-adenosyl-L-homocysteine + H(+)</text>
        <dbReference type="Rhea" id="RHEA:15197"/>
        <dbReference type="Rhea" id="RHEA-COMP:12418"/>
        <dbReference type="Rhea" id="RHEA-COMP:12419"/>
        <dbReference type="ChEBI" id="CHEBI:15378"/>
        <dbReference type="ChEBI" id="CHEBI:57856"/>
        <dbReference type="ChEBI" id="CHEBI:59789"/>
        <dbReference type="ChEBI" id="CHEBI:90615"/>
        <dbReference type="ChEBI" id="CHEBI:90616"/>
        <dbReference type="EC" id="2.1.1.72"/>
    </reaction>
</comment>
<dbReference type="NCBIfam" id="TIGR00497">
    <property type="entry name" value="hsdM"/>
    <property type="match status" value="1"/>
</dbReference>
<dbReference type="Gene3D" id="3.40.50.150">
    <property type="entry name" value="Vaccinia Virus protein VP39"/>
    <property type="match status" value="1"/>
</dbReference>
<evidence type="ECO:0000256" key="4">
    <source>
        <dbReference type="ARBA" id="ARBA00022679"/>
    </source>
</evidence>
<accession>Q8EJS9</accession>
<dbReference type="GO" id="GO:0009307">
    <property type="term" value="P:DNA restriction-modification system"/>
    <property type="evidence" value="ECO:0007669"/>
    <property type="project" value="UniProtKB-KW"/>
</dbReference>
<dbReference type="eggNOG" id="COG0286">
    <property type="taxonomic scope" value="Bacteria"/>
</dbReference>
<keyword evidence="6" id="KW-0680">Restriction system</keyword>
<dbReference type="GO" id="GO:0008170">
    <property type="term" value="F:N-methyltransferase activity"/>
    <property type="evidence" value="ECO:0000318"/>
    <property type="project" value="GO_Central"/>
</dbReference>
<dbReference type="GO" id="GO:0032259">
    <property type="term" value="P:methylation"/>
    <property type="evidence" value="ECO:0007669"/>
    <property type="project" value="UniProtKB-KW"/>
</dbReference>
<dbReference type="HOGENOM" id="CLU_013049_4_2_6"/>
<evidence type="ECO:0000313" key="11">
    <source>
        <dbReference type="Proteomes" id="UP000008186"/>
    </source>
</evidence>
<dbReference type="PANTHER" id="PTHR42933:SF3">
    <property type="entry name" value="TYPE I RESTRICTION ENZYME MJAVIII METHYLASE SUBUNIT"/>
    <property type="match status" value="1"/>
</dbReference>
<comment type="similarity">
    <text evidence="1">Belongs to the N(4)/N(6)-methyltransferase family.</text>
</comment>
<dbReference type="BioCyc" id="SONE211586:G1GMP-367-MONOMER"/>
<feature type="domain" description="DNA methylase adenine-specific" evidence="8">
    <location>
        <begin position="158"/>
        <end position="464"/>
    </location>
</feature>
<reference evidence="10 11" key="4">
    <citation type="journal article" date="2011" name="BMC Genomics">
        <title>Genome-wide protein localization prediction strategies for gram negative bacteria.</title>
        <authorList>
            <person name="Romine M.F."/>
        </authorList>
    </citation>
    <scope>NUCLEOTIDE SEQUENCE [LARGE SCALE GENOMIC DNA]</scope>
    <source>
        <strain evidence="11">ATCC 700550 / JCM 31522 / CIP 106686 / LMG 19005 / NCIMB 14063 / MR-1</strain>
    </source>
</reference>